<dbReference type="RefSeq" id="WP_061276990.1">
    <property type="nucleotide sequence ID" value="NZ_CP023526.1"/>
</dbReference>
<name>A0A291E6G6_9ENTR</name>
<dbReference type="EMBL" id="UAVU01000009">
    <property type="protein sequence ID" value="SQC92043.1"/>
    <property type="molecule type" value="Genomic_DNA"/>
</dbReference>
<evidence type="ECO:0000313" key="5">
    <source>
        <dbReference type="Proteomes" id="UP000251197"/>
    </source>
</evidence>
<keyword evidence="2" id="KW-0614">Plasmid</keyword>
<dbReference type="AlphaFoldDB" id="A0A291E6G6"/>
<evidence type="ECO:0000313" key="3">
    <source>
        <dbReference type="EMBL" id="SQC92043.1"/>
    </source>
</evidence>
<dbReference type="Proteomes" id="UP000217979">
    <property type="component" value="Plasmid unnamed"/>
</dbReference>
<protein>
    <submittedName>
        <fullName evidence="2">Uncharacterized protein</fullName>
    </submittedName>
</protein>
<geneLocation type="plasmid" evidence="2">
    <name>unnamed</name>
</geneLocation>
<evidence type="ECO:0000313" key="4">
    <source>
        <dbReference type="Proteomes" id="UP000217979"/>
    </source>
</evidence>
<evidence type="ECO:0000313" key="2">
    <source>
        <dbReference type="EMBL" id="ATF95516.1"/>
    </source>
</evidence>
<sequence>MHLELPESYTEAQLSEQKDHRTTELHQEIREWMFLLKQLDTSQHTVSLVLRGCKNELQQIRRTKIHKTV</sequence>
<reference evidence="3 5" key="2">
    <citation type="submission" date="2018-06" db="EMBL/GenBank/DDBJ databases">
        <authorList>
            <consortium name="Pathogen Informatics"/>
            <person name="Doyle S."/>
        </authorList>
    </citation>
    <scope>NUCLEOTIDE SEQUENCE [LARGE SCALE GENOMIC DNA]</scope>
    <source>
        <strain evidence="3 5">NCTC12120</strain>
    </source>
</reference>
<dbReference type="Proteomes" id="UP000251197">
    <property type="component" value="Unassembled WGS sequence"/>
</dbReference>
<reference evidence="2 4" key="1">
    <citation type="submission" date="2017-09" db="EMBL/GenBank/DDBJ databases">
        <title>FDA dAtabase for Regulatory Grade micrObial Sequences (FDA-ARGOS): Supporting development and validation of Infectious Disease Dx tests.</title>
        <authorList>
            <person name="Minogue T."/>
            <person name="Wolcott M."/>
            <person name="Wasieloski L."/>
            <person name="Aguilar W."/>
            <person name="Moore D."/>
            <person name="Tallon L."/>
            <person name="Sadzewicz L."/>
            <person name="Ott S."/>
            <person name="Zhao X."/>
            <person name="Nagaraj S."/>
            <person name="Vavikolanu K."/>
            <person name="Aluvathingal J."/>
            <person name="Nadendla S."/>
            <person name="Sichtig H."/>
        </authorList>
    </citation>
    <scope>NUCLEOTIDE SEQUENCE [LARGE SCALE GENOMIC DNA]</scope>
    <source>
        <strain evidence="2 4">FDAARGOS_392</strain>
        <plasmid evidence="4">Plasmid unnamed</plasmid>
        <plasmid evidence="2">unnamed</plasmid>
    </source>
</reference>
<proteinExistence type="predicted"/>
<dbReference type="EMBL" id="CP023526">
    <property type="protein sequence ID" value="ATF95516.1"/>
    <property type="molecule type" value="Genomic_DNA"/>
</dbReference>
<organism evidence="2 4">
    <name type="scientific">Cedecea neteri</name>
    <dbReference type="NCBI Taxonomy" id="158822"/>
    <lineage>
        <taxon>Bacteria</taxon>
        <taxon>Pseudomonadati</taxon>
        <taxon>Pseudomonadota</taxon>
        <taxon>Gammaproteobacteria</taxon>
        <taxon>Enterobacterales</taxon>
        <taxon>Enterobacteriaceae</taxon>
        <taxon>Cedecea</taxon>
    </lineage>
</organism>
<feature type="region of interest" description="Disordered" evidence="1">
    <location>
        <begin position="1"/>
        <end position="22"/>
    </location>
</feature>
<accession>A0A291E6G6</accession>
<gene>
    <name evidence="2" type="ORF">CO704_25960</name>
    <name evidence="3" type="ORF">NCTC12120_05228</name>
</gene>
<evidence type="ECO:0000256" key="1">
    <source>
        <dbReference type="SAM" id="MobiDB-lite"/>
    </source>
</evidence>